<evidence type="ECO:0000256" key="6">
    <source>
        <dbReference type="SAM" id="SignalP"/>
    </source>
</evidence>
<feature type="chain" id="PRO_5016748554" evidence="6">
    <location>
        <begin position="24"/>
        <end position="179"/>
    </location>
</feature>
<feature type="transmembrane region" description="Helical" evidence="5">
    <location>
        <begin position="151"/>
        <end position="170"/>
    </location>
</feature>
<organism evidence="8 9">
    <name type="scientific">Amycolatopsis albispora</name>
    <dbReference type="NCBI Taxonomy" id="1804986"/>
    <lineage>
        <taxon>Bacteria</taxon>
        <taxon>Bacillati</taxon>
        <taxon>Actinomycetota</taxon>
        <taxon>Actinomycetes</taxon>
        <taxon>Pseudonocardiales</taxon>
        <taxon>Pseudonocardiaceae</taxon>
        <taxon>Amycolatopsis</taxon>
    </lineage>
</organism>
<dbReference type="OrthoDB" id="5242236at2"/>
<dbReference type="GO" id="GO:0005886">
    <property type="term" value="C:plasma membrane"/>
    <property type="evidence" value="ECO:0007669"/>
    <property type="project" value="TreeGrafter"/>
</dbReference>
<dbReference type="GO" id="GO:0042597">
    <property type="term" value="C:periplasmic space"/>
    <property type="evidence" value="ECO:0007669"/>
    <property type="project" value="InterPro"/>
</dbReference>
<keyword evidence="5" id="KW-0812">Transmembrane</keyword>
<reference evidence="8 9" key="1">
    <citation type="submission" date="2016-04" db="EMBL/GenBank/DDBJ databases">
        <title>Complete genome sequence and analysis of deep-sea sediment isolate, Amycolatopsis sp. WP1.</title>
        <authorList>
            <person name="Wang H."/>
            <person name="Chen S."/>
            <person name="Wu Q."/>
        </authorList>
    </citation>
    <scope>NUCLEOTIDE SEQUENCE [LARGE SCALE GENOMIC DNA]</scope>
    <source>
        <strain evidence="8 9">WP1</strain>
    </source>
</reference>
<evidence type="ECO:0000313" key="8">
    <source>
        <dbReference type="EMBL" id="AXB46002.1"/>
    </source>
</evidence>
<gene>
    <name evidence="8" type="ORF">A4R43_28900</name>
</gene>
<dbReference type="InterPro" id="IPR014756">
    <property type="entry name" value="Ig_E-set"/>
</dbReference>
<keyword evidence="9" id="KW-1185">Reference proteome</keyword>
<evidence type="ECO:0000256" key="4">
    <source>
        <dbReference type="ARBA" id="ARBA00023008"/>
    </source>
</evidence>
<dbReference type="Pfam" id="PF04234">
    <property type="entry name" value="CopC"/>
    <property type="match status" value="1"/>
</dbReference>
<dbReference type="InterPro" id="IPR032694">
    <property type="entry name" value="CopC/D"/>
</dbReference>
<dbReference type="GO" id="GO:0005507">
    <property type="term" value="F:copper ion binding"/>
    <property type="evidence" value="ECO:0007669"/>
    <property type="project" value="InterPro"/>
</dbReference>
<dbReference type="GO" id="GO:0046688">
    <property type="term" value="P:response to copper ion"/>
    <property type="evidence" value="ECO:0007669"/>
    <property type="project" value="InterPro"/>
</dbReference>
<dbReference type="InterPro" id="IPR007348">
    <property type="entry name" value="CopC_dom"/>
</dbReference>
<feature type="signal peptide" evidence="6">
    <location>
        <begin position="1"/>
        <end position="23"/>
    </location>
</feature>
<dbReference type="PANTHER" id="PTHR34820:SF4">
    <property type="entry name" value="INNER MEMBRANE PROTEIN YEBZ"/>
    <property type="match status" value="1"/>
</dbReference>
<comment type="subcellular location">
    <subcellularLocation>
        <location evidence="1">Cell envelope</location>
    </subcellularLocation>
</comment>
<keyword evidence="5" id="KW-0472">Membrane</keyword>
<evidence type="ECO:0000256" key="5">
    <source>
        <dbReference type="SAM" id="Phobius"/>
    </source>
</evidence>
<dbReference type="EMBL" id="CP015163">
    <property type="protein sequence ID" value="AXB46002.1"/>
    <property type="molecule type" value="Genomic_DNA"/>
</dbReference>
<keyword evidence="2" id="KW-0479">Metal-binding</keyword>
<dbReference type="PANTHER" id="PTHR34820">
    <property type="entry name" value="INNER MEMBRANE PROTEIN YEBZ"/>
    <property type="match status" value="1"/>
</dbReference>
<dbReference type="AlphaFoldDB" id="A0A344LD78"/>
<dbReference type="SUPFAM" id="SSF81296">
    <property type="entry name" value="E set domains"/>
    <property type="match status" value="1"/>
</dbReference>
<feature type="domain" description="CopC" evidence="7">
    <location>
        <begin position="24"/>
        <end position="118"/>
    </location>
</feature>
<evidence type="ECO:0000256" key="3">
    <source>
        <dbReference type="ARBA" id="ARBA00022729"/>
    </source>
</evidence>
<dbReference type="Gene3D" id="2.60.40.1220">
    <property type="match status" value="1"/>
</dbReference>
<evidence type="ECO:0000313" key="9">
    <source>
        <dbReference type="Proteomes" id="UP000250434"/>
    </source>
</evidence>
<dbReference type="GO" id="GO:0006825">
    <property type="term" value="P:copper ion transport"/>
    <property type="evidence" value="ECO:0007669"/>
    <property type="project" value="InterPro"/>
</dbReference>
<dbReference type="InterPro" id="IPR014755">
    <property type="entry name" value="Cu-Rt/internalin_Ig-like"/>
</dbReference>
<proteinExistence type="predicted"/>
<dbReference type="KEGG" id="aab:A4R43_28900"/>
<dbReference type="RefSeq" id="WP_113695231.1">
    <property type="nucleotide sequence ID" value="NZ_CP015163.1"/>
</dbReference>
<evidence type="ECO:0000259" key="7">
    <source>
        <dbReference type="Pfam" id="PF04234"/>
    </source>
</evidence>
<dbReference type="GO" id="GO:0030313">
    <property type="term" value="C:cell envelope"/>
    <property type="evidence" value="ECO:0007669"/>
    <property type="project" value="UniProtKB-SubCell"/>
</dbReference>
<sequence length="179" mass="17939">MRRILVAVLTATALLGLASPALAHNVLVSSDPAKGTTLQEGPARVTLTFDQYVQSADVNQVAVTGPDGSQWAEGAVEVKGNVVSAPLRPLGPAGEYTIGFRILSADGHAVSDEIKFTLAKAGTGTPAAADAARSGGTGGGAAEEASGGVPLWVWIAGAVVLLALGLVFALRAGKEPTKS</sequence>
<dbReference type="Proteomes" id="UP000250434">
    <property type="component" value="Chromosome"/>
</dbReference>
<accession>A0A344LD78</accession>
<keyword evidence="4" id="KW-0186">Copper</keyword>
<evidence type="ECO:0000256" key="1">
    <source>
        <dbReference type="ARBA" id="ARBA00004196"/>
    </source>
</evidence>
<protein>
    <submittedName>
        <fullName evidence="8">Copper resistance protein CopC</fullName>
    </submittedName>
</protein>
<evidence type="ECO:0000256" key="2">
    <source>
        <dbReference type="ARBA" id="ARBA00022723"/>
    </source>
</evidence>
<keyword evidence="5" id="KW-1133">Transmembrane helix</keyword>
<name>A0A344LD78_9PSEU</name>
<keyword evidence="3 6" id="KW-0732">Signal</keyword>